<accession>A0A0F9I4S9</accession>
<comment type="caution">
    <text evidence="4">The sequence shown here is derived from an EMBL/GenBank/DDBJ whole genome shotgun (WGS) entry which is preliminary data.</text>
</comment>
<keyword evidence="2" id="KW-0378">Hydrolase</keyword>
<keyword evidence="3" id="KW-0694">RNA-binding</keyword>
<keyword evidence="1" id="KW-0820">tRNA-binding</keyword>
<dbReference type="PANTHER" id="PTHR17224">
    <property type="entry name" value="PEPTIDYL-TRNA HYDROLASE"/>
    <property type="match status" value="1"/>
</dbReference>
<dbReference type="InterPro" id="IPR001328">
    <property type="entry name" value="Pept_tRNA_hydro"/>
</dbReference>
<evidence type="ECO:0000313" key="4">
    <source>
        <dbReference type="EMBL" id="KKM22631.1"/>
    </source>
</evidence>
<sequence>MRVIFGLGNPGKDYEQSRHNIGFRVIDKLSQEHRIELNKHSCQAWIGEGEIGKQEVFLVKPLTLVNAAGISLFQLKQKHKTSLEDIMVISDDVNLELGKLRLARRGGDGGHKGLRSIIEFLGTEEFPRLRLGIDRPEQKVELQEYVLGEFTFREKKVIEETISGASQAVEMVIRQGIDETMKLYN</sequence>
<dbReference type="GO" id="GO:0000049">
    <property type="term" value="F:tRNA binding"/>
    <property type="evidence" value="ECO:0007669"/>
    <property type="project" value="UniProtKB-KW"/>
</dbReference>
<organism evidence="4">
    <name type="scientific">marine sediment metagenome</name>
    <dbReference type="NCBI Taxonomy" id="412755"/>
    <lineage>
        <taxon>unclassified sequences</taxon>
        <taxon>metagenomes</taxon>
        <taxon>ecological metagenomes</taxon>
    </lineage>
</organism>
<dbReference type="GO" id="GO:0004045">
    <property type="term" value="F:peptidyl-tRNA hydrolase activity"/>
    <property type="evidence" value="ECO:0007669"/>
    <property type="project" value="InterPro"/>
</dbReference>
<dbReference type="NCBIfam" id="TIGR00447">
    <property type="entry name" value="pth"/>
    <property type="match status" value="1"/>
</dbReference>
<reference evidence="4" key="1">
    <citation type="journal article" date="2015" name="Nature">
        <title>Complex archaea that bridge the gap between prokaryotes and eukaryotes.</title>
        <authorList>
            <person name="Spang A."/>
            <person name="Saw J.H."/>
            <person name="Jorgensen S.L."/>
            <person name="Zaremba-Niedzwiedzka K."/>
            <person name="Martijn J."/>
            <person name="Lind A.E."/>
            <person name="van Eijk R."/>
            <person name="Schleper C."/>
            <person name="Guy L."/>
            <person name="Ettema T.J."/>
        </authorList>
    </citation>
    <scope>NUCLEOTIDE SEQUENCE</scope>
</reference>
<name>A0A0F9I4S9_9ZZZZ</name>
<proteinExistence type="inferred from homology"/>
<dbReference type="CDD" id="cd00462">
    <property type="entry name" value="PTH"/>
    <property type="match status" value="1"/>
</dbReference>
<dbReference type="PANTHER" id="PTHR17224:SF1">
    <property type="entry name" value="PEPTIDYL-TRNA HYDROLASE"/>
    <property type="match status" value="1"/>
</dbReference>
<evidence type="ECO:0000256" key="3">
    <source>
        <dbReference type="ARBA" id="ARBA00022884"/>
    </source>
</evidence>
<evidence type="ECO:0000256" key="2">
    <source>
        <dbReference type="ARBA" id="ARBA00022801"/>
    </source>
</evidence>
<dbReference type="FunFam" id="3.40.50.1470:FF:000001">
    <property type="entry name" value="Peptidyl-tRNA hydrolase"/>
    <property type="match status" value="1"/>
</dbReference>
<dbReference type="InterPro" id="IPR036416">
    <property type="entry name" value="Pept_tRNA_hydro_sf"/>
</dbReference>
<dbReference type="Gene3D" id="3.40.50.1470">
    <property type="entry name" value="Peptidyl-tRNA hydrolase"/>
    <property type="match status" value="1"/>
</dbReference>
<dbReference type="Pfam" id="PF01195">
    <property type="entry name" value="Pept_tRNA_hydro"/>
    <property type="match status" value="1"/>
</dbReference>
<gene>
    <name evidence="4" type="ORF">LCGC14_1623350</name>
</gene>
<evidence type="ECO:0008006" key="5">
    <source>
        <dbReference type="Google" id="ProtNLM"/>
    </source>
</evidence>
<dbReference type="SUPFAM" id="SSF53178">
    <property type="entry name" value="Peptidyl-tRNA hydrolase-like"/>
    <property type="match status" value="1"/>
</dbReference>
<dbReference type="EMBL" id="LAZR01013294">
    <property type="protein sequence ID" value="KKM22631.1"/>
    <property type="molecule type" value="Genomic_DNA"/>
</dbReference>
<evidence type="ECO:0000256" key="1">
    <source>
        <dbReference type="ARBA" id="ARBA00022555"/>
    </source>
</evidence>
<dbReference type="AlphaFoldDB" id="A0A0F9I4S9"/>
<protein>
    <recommendedName>
        <fullName evidence="5">Peptidyl-tRNA hydrolase</fullName>
    </recommendedName>
</protein>
<dbReference type="HAMAP" id="MF_00083">
    <property type="entry name" value="Pept_tRNA_hydro_bact"/>
    <property type="match status" value="1"/>
</dbReference>